<dbReference type="EMBL" id="JBHUMO010000072">
    <property type="protein sequence ID" value="MFD2729955.1"/>
    <property type="molecule type" value="Genomic_DNA"/>
</dbReference>
<comment type="subcellular location">
    <subcellularLocation>
        <location evidence="1">Membrane</location>
    </subcellularLocation>
</comment>
<dbReference type="GO" id="GO:0009003">
    <property type="term" value="F:signal peptidase activity"/>
    <property type="evidence" value="ECO:0007669"/>
    <property type="project" value="UniProtKB-EC"/>
</dbReference>
<name>A0ABW5TL07_9ENTE</name>
<dbReference type="InterPro" id="IPR019533">
    <property type="entry name" value="Peptidase_S26"/>
</dbReference>
<sequence>MKKTISTVLNVIATIFVAIVLLFAFLNYSSAADGKGLFGYKGYTVLSDSMRGTFDSGDYIIDQLTPYDELKVGDVISYLHDDQTIVTHRITSITDKGITVKGDTNPNVDDVLITKDNYIGQYRYRIPKLGYVSSQLSNPIILLSICFAIAILLLVLYFKK</sequence>
<evidence type="ECO:0000256" key="5">
    <source>
        <dbReference type="NCBIfam" id="TIGR02228"/>
    </source>
</evidence>
<accession>A0ABW5TL07</accession>
<evidence type="ECO:0000313" key="7">
    <source>
        <dbReference type="EMBL" id="MFD2729955.1"/>
    </source>
</evidence>
<keyword evidence="3 6" id="KW-1133">Transmembrane helix</keyword>
<evidence type="ECO:0000256" key="6">
    <source>
        <dbReference type="SAM" id="Phobius"/>
    </source>
</evidence>
<dbReference type="NCBIfam" id="TIGR02228">
    <property type="entry name" value="sigpep_I_arch"/>
    <property type="match status" value="1"/>
</dbReference>
<proteinExistence type="predicted"/>
<dbReference type="SUPFAM" id="SSF51306">
    <property type="entry name" value="LexA/Signal peptidase"/>
    <property type="match status" value="1"/>
</dbReference>
<gene>
    <name evidence="7" type="ORF">ACFSR0_11280</name>
</gene>
<protein>
    <recommendedName>
        <fullName evidence="5">Signal peptidase I</fullName>
        <ecNumber evidence="5">3.4.21.89</ecNumber>
    </recommendedName>
</protein>
<comment type="caution">
    <text evidence="7">The sequence shown here is derived from an EMBL/GenBank/DDBJ whole genome shotgun (WGS) entry which is preliminary data.</text>
</comment>
<evidence type="ECO:0000256" key="3">
    <source>
        <dbReference type="ARBA" id="ARBA00022989"/>
    </source>
</evidence>
<dbReference type="EC" id="3.4.21.89" evidence="5"/>
<keyword evidence="4 6" id="KW-0472">Membrane</keyword>
<dbReference type="CDD" id="cd06530">
    <property type="entry name" value="S26_SPase_I"/>
    <property type="match status" value="1"/>
</dbReference>
<dbReference type="RefSeq" id="WP_379982781.1">
    <property type="nucleotide sequence ID" value="NZ_JBHUMO010000072.1"/>
</dbReference>
<feature type="transmembrane region" description="Helical" evidence="6">
    <location>
        <begin position="140"/>
        <end position="158"/>
    </location>
</feature>
<keyword evidence="7" id="KW-0378">Hydrolase</keyword>
<reference evidence="8" key="1">
    <citation type="journal article" date="2019" name="Int. J. Syst. Evol. Microbiol.">
        <title>The Global Catalogue of Microorganisms (GCM) 10K type strain sequencing project: providing services to taxonomists for standard genome sequencing and annotation.</title>
        <authorList>
            <consortium name="The Broad Institute Genomics Platform"/>
            <consortium name="The Broad Institute Genome Sequencing Center for Infectious Disease"/>
            <person name="Wu L."/>
            <person name="Ma J."/>
        </authorList>
    </citation>
    <scope>NUCLEOTIDE SEQUENCE [LARGE SCALE GENOMIC DNA]</scope>
    <source>
        <strain evidence="8">TISTR 932</strain>
    </source>
</reference>
<dbReference type="InterPro" id="IPR036286">
    <property type="entry name" value="LexA/Signal_pep-like_sf"/>
</dbReference>
<keyword evidence="8" id="KW-1185">Reference proteome</keyword>
<evidence type="ECO:0000256" key="4">
    <source>
        <dbReference type="ARBA" id="ARBA00023136"/>
    </source>
</evidence>
<keyword evidence="2 6" id="KW-0812">Transmembrane</keyword>
<dbReference type="InterPro" id="IPR001733">
    <property type="entry name" value="Peptidase_S26B"/>
</dbReference>
<evidence type="ECO:0000256" key="2">
    <source>
        <dbReference type="ARBA" id="ARBA00022692"/>
    </source>
</evidence>
<dbReference type="Proteomes" id="UP001597427">
    <property type="component" value="Unassembled WGS sequence"/>
</dbReference>
<evidence type="ECO:0000256" key="1">
    <source>
        <dbReference type="ARBA" id="ARBA00004370"/>
    </source>
</evidence>
<organism evidence="7 8">
    <name type="scientific">Enterococcus camelliae</name>
    <dbReference type="NCBI Taxonomy" id="453959"/>
    <lineage>
        <taxon>Bacteria</taxon>
        <taxon>Bacillati</taxon>
        <taxon>Bacillota</taxon>
        <taxon>Bacilli</taxon>
        <taxon>Lactobacillales</taxon>
        <taxon>Enterococcaceae</taxon>
        <taxon>Enterococcus</taxon>
    </lineage>
</organism>
<evidence type="ECO:0000313" key="8">
    <source>
        <dbReference type="Proteomes" id="UP001597427"/>
    </source>
</evidence>